<dbReference type="HAMAP" id="MF_00528">
    <property type="entry name" value="Maf"/>
    <property type="match status" value="1"/>
</dbReference>
<comment type="catalytic activity">
    <reaction evidence="4">
        <text>N(7)-methyl-GTP + H2O = N(7)-methyl-GMP + diphosphate + H(+)</text>
        <dbReference type="Rhea" id="RHEA:58744"/>
        <dbReference type="ChEBI" id="CHEBI:15377"/>
        <dbReference type="ChEBI" id="CHEBI:15378"/>
        <dbReference type="ChEBI" id="CHEBI:33019"/>
        <dbReference type="ChEBI" id="CHEBI:58285"/>
        <dbReference type="ChEBI" id="CHEBI:87133"/>
    </reaction>
</comment>
<comment type="similarity">
    <text evidence="4">Belongs to the Maf family. YceF subfamily.</text>
</comment>
<dbReference type="EMBL" id="JARRAF010000006">
    <property type="protein sequence ID" value="MDK2123827.1"/>
    <property type="molecule type" value="Genomic_DNA"/>
</dbReference>
<keyword evidence="4" id="KW-0963">Cytoplasm</keyword>
<dbReference type="PANTHER" id="PTHR43213">
    <property type="entry name" value="BIFUNCTIONAL DTTP/UTP PYROPHOSPHATASE/METHYLTRANSFERASE PROTEIN-RELATED"/>
    <property type="match status" value="1"/>
</dbReference>
<comment type="subcellular location">
    <subcellularLocation>
        <location evidence="4">Cytoplasm</location>
    </subcellularLocation>
</comment>
<dbReference type="NCBIfam" id="TIGR00172">
    <property type="entry name" value="maf"/>
    <property type="match status" value="1"/>
</dbReference>
<dbReference type="PIRSF" id="PIRSF006305">
    <property type="entry name" value="Maf"/>
    <property type="match status" value="1"/>
</dbReference>
<dbReference type="Gene3D" id="3.90.950.10">
    <property type="match status" value="1"/>
</dbReference>
<gene>
    <name evidence="5" type="ORF">PZA18_07170</name>
</gene>
<keyword evidence="2 4" id="KW-0378">Hydrolase</keyword>
<evidence type="ECO:0000256" key="1">
    <source>
        <dbReference type="ARBA" id="ARBA00001968"/>
    </source>
</evidence>
<comment type="caution">
    <text evidence="5">The sequence shown here is derived from an EMBL/GenBank/DDBJ whole genome shotgun (WGS) entry which is preliminary data.</text>
</comment>
<dbReference type="InterPro" id="IPR003697">
    <property type="entry name" value="Maf-like"/>
</dbReference>
<name>A0ABT7DUT4_9NEIS</name>
<dbReference type="Pfam" id="PF02545">
    <property type="entry name" value="Maf"/>
    <property type="match status" value="1"/>
</dbReference>
<dbReference type="EC" id="3.6.1.-" evidence="4"/>
<evidence type="ECO:0000256" key="4">
    <source>
        <dbReference type="HAMAP-Rule" id="MF_00528"/>
    </source>
</evidence>
<sequence length="198" mass="21536">MVTSTSSLPLILGSTSPFRRELLSRLQIPFEVSAPNCDETPLAEESAAETASRLAEVKARSVAKHYPRALIIGSDQVALLDGIQLGKPGNHVNAVKQLQAMRGRTLVFHTALCLYNSARDTIQRAEVPYLVNMRDYSDAQIEAYLQKEQPYQCAGSAKTEGLGVALIARMEGEDPTALIGLPLITLVTMLQNEGFPIL</sequence>
<comment type="cofactor">
    <cofactor evidence="1 4">
        <name>a divalent metal cation</name>
        <dbReference type="ChEBI" id="CHEBI:60240"/>
    </cofactor>
</comment>
<dbReference type="RefSeq" id="WP_284100130.1">
    <property type="nucleotide sequence ID" value="NZ_JARRAF010000006.1"/>
</dbReference>
<proteinExistence type="inferred from homology"/>
<reference evidence="5" key="1">
    <citation type="submission" date="2023-03" db="EMBL/GenBank/DDBJ databases">
        <title>Chitinimonas shenzhenensis gen. nov., sp. nov., a novel member of family Burkholderiaceae isolated from activated sludge collected in Shen Zhen, China.</title>
        <authorList>
            <person name="Wang X."/>
        </authorList>
    </citation>
    <scope>NUCLEOTIDE SEQUENCE</scope>
    <source>
        <strain evidence="5">DQS-5</strain>
    </source>
</reference>
<feature type="site" description="Important for substrate specificity" evidence="4">
    <location>
        <position position="76"/>
    </location>
</feature>
<evidence type="ECO:0000313" key="5">
    <source>
        <dbReference type="EMBL" id="MDK2123827.1"/>
    </source>
</evidence>
<organism evidence="5 6">
    <name type="scientific">Parachitinimonas caeni</name>
    <dbReference type="NCBI Taxonomy" id="3031301"/>
    <lineage>
        <taxon>Bacteria</taxon>
        <taxon>Pseudomonadati</taxon>
        <taxon>Pseudomonadota</taxon>
        <taxon>Betaproteobacteria</taxon>
        <taxon>Neisseriales</taxon>
        <taxon>Chitinibacteraceae</taxon>
        <taxon>Parachitinimonas</taxon>
    </lineage>
</organism>
<dbReference type="Proteomes" id="UP001172778">
    <property type="component" value="Unassembled WGS sequence"/>
</dbReference>
<feature type="site" description="Important for substrate specificity" evidence="4">
    <location>
        <position position="18"/>
    </location>
</feature>
<accession>A0ABT7DUT4</accession>
<evidence type="ECO:0000256" key="3">
    <source>
        <dbReference type="ARBA" id="ARBA00023080"/>
    </source>
</evidence>
<keyword evidence="3 4" id="KW-0546">Nucleotide metabolism</keyword>
<evidence type="ECO:0000256" key="2">
    <source>
        <dbReference type="ARBA" id="ARBA00022801"/>
    </source>
</evidence>
<keyword evidence="6" id="KW-1185">Reference proteome</keyword>
<comment type="caution">
    <text evidence="4">Lacks conserved residue(s) required for the propagation of feature annotation.</text>
</comment>
<dbReference type="PANTHER" id="PTHR43213:SF5">
    <property type="entry name" value="BIFUNCTIONAL DTTP_UTP PYROPHOSPHATASE_METHYLTRANSFERASE PROTEIN-RELATED"/>
    <property type="match status" value="1"/>
</dbReference>
<feature type="active site" description="Proton acceptor" evidence="4">
    <location>
        <position position="75"/>
    </location>
</feature>
<dbReference type="InterPro" id="IPR029001">
    <property type="entry name" value="ITPase-like_fam"/>
</dbReference>
<dbReference type="CDD" id="cd00555">
    <property type="entry name" value="Maf"/>
    <property type="match status" value="1"/>
</dbReference>
<dbReference type="SUPFAM" id="SSF52972">
    <property type="entry name" value="ITPase-like"/>
    <property type="match status" value="1"/>
</dbReference>
<protein>
    <recommendedName>
        <fullName evidence="4">7-methyl-GTP pyrophosphatase</fullName>
        <shortName evidence="4">m(7)GTP pyrophosphatase</shortName>
        <ecNumber evidence="4">3.6.1.-</ecNumber>
    </recommendedName>
</protein>
<comment type="function">
    <text evidence="4">Nucleoside triphosphate pyrophosphatase that hydrolyzes 7-methyl-GTP (m(7)GTP). May have a dual role in cell division arrest and in preventing the incorporation of modified nucleotides into cellular nucleic acids.</text>
</comment>
<feature type="site" description="Important for substrate specificity" evidence="4">
    <location>
        <position position="160"/>
    </location>
</feature>
<evidence type="ECO:0000313" key="6">
    <source>
        <dbReference type="Proteomes" id="UP001172778"/>
    </source>
</evidence>